<dbReference type="AlphaFoldDB" id="A0A2H1VHA8"/>
<dbReference type="EMBL" id="ODYU01002556">
    <property type="protein sequence ID" value="SOQ40218.1"/>
    <property type="molecule type" value="Genomic_DNA"/>
</dbReference>
<keyword evidence="1" id="KW-1133">Transmembrane helix</keyword>
<gene>
    <name evidence="2" type="ORF">SFRICE_000385</name>
</gene>
<protein>
    <submittedName>
        <fullName evidence="2">SFRICE_000385</fullName>
    </submittedName>
</protein>
<proteinExistence type="predicted"/>
<accession>A0A2H1VHA8</accession>
<keyword evidence="1" id="KW-0812">Transmembrane</keyword>
<evidence type="ECO:0000256" key="1">
    <source>
        <dbReference type="SAM" id="Phobius"/>
    </source>
</evidence>
<reference evidence="2" key="1">
    <citation type="submission" date="2016-07" db="EMBL/GenBank/DDBJ databases">
        <authorList>
            <person name="Bretaudeau A."/>
        </authorList>
    </citation>
    <scope>NUCLEOTIDE SEQUENCE</scope>
    <source>
        <strain evidence="2">Rice</strain>
        <tissue evidence="2">Whole body</tissue>
    </source>
</reference>
<organism evidence="2">
    <name type="scientific">Spodoptera frugiperda</name>
    <name type="common">Fall armyworm</name>
    <dbReference type="NCBI Taxonomy" id="7108"/>
    <lineage>
        <taxon>Eukaryota</taxon>
        <taxon>Metazoa</taxon>
        <taxon>Ecdysozoa</taxon>
        <taxon>Arthropoda</taxon>
        <taxon>Hexapoda</taxon>
        <taxon>Insecta</taxon>
        <taxon>Pterygota</taxon>
        <taxon>Neoptera</taxon>
        <taxon>Endopterygota</taxon>
        <taxon>Lepidoptera</taxon>
        <taxon>Glossata</taxon>
        <taxon>Ditrysia</taxon>
        <taxon>Noctuoidea</taxon>
        <taxon>Noctuidae</taxon>
        <taxon>Amphipyrinae</taxon>
        <taxon>Spodoptera</taxon>
    </lineage>
</organism>
<keyword evidence="1" id="KW-0472">Membrane</keyword>
<feature type="transmembrane region" description="Helical" evidence="1">
    <location>
        <begin position="51"/>
        <end position="69"/>
    </location>
</feature>
<name>A0A2H1VHA8_SPOFR</name>
<sequence>MYNLATFFEDRKTSNGVIQCQTLTDSKPPRCCFKPSSGKPSRLSAAPDIELMFFLFLVCMHLSLLSCVYQR</sequence>
<evidence type="ECO:0000313" key="2">
    <source>
        <dbReference type="EMBL" id="SOQ40218.1"/>
    </source>
</evidence>